<dbReference type="InterPro" id="IPR051159">
    <property type="entry name" value="Hexapeptide_acetyltransf"/>
</dbReference>
<dbReference type="PANTHER" id="PTHR23416">
    <property type="entry name" value="SIALIC ACID SYNTHASE-RELATED"/>
    <property type="match status" value="1"/>
</dbReference>
<name>H5UZP7_ATLHE</name>
<proteinExistence type="predicted"/>
<organism evidence="1 2">
    <name type="scientific">Atlantibacter hermannii NBRC 105704</name>
    <dbReference type="NCBI Taxonomy" id="1115512"/>
    <lineage>
        <taxon>Bacteria</taxon>
        <taxon>Pseudomonadati</taxon>
        <taxon>Pseudomonadota</taxon>
        <taxon>Gammaproteobacteria</taxon>
        <taxon>Enterobacterales</taxon>
        <taxon>Enterobacteriaceae</taxon>
        <taxon>Atlantibacter</taxon>
    </lineage>
</organism>
<evidence type="ECO:0000313" key="1">
    <source>
        <dbReference type="EMBL" id="GAB51205.1"/>
    </source>
</evidence>
<protein>
    <submittedName>
        <fullName evidence="1">Putative acetyltransferase</fullName>
    </submittedName>
</protein>
<dbReference type="InterPro" id="IPR001451">
    <property type="entry name" value="Hexapep"/>
</dbReference>
<dbReference type="EMBL" id="BAFF01000002">
    <property type="protein sequence ID" value="GAB51205.1"/>
    <property type="molecule type" value="Genomic_DNA"/>
</dbReference>
<comment type="caution">
    <text evidence="1">The sequence shown here is derived from an EMBL/GenBank/DDBJ whole genome shotgun (WGS) entry which is preliminary data.</text>
</comment>
<dbReference type="GO" id="GO:0016740">
    <property type="term" value="F:transferase activity"/>
    <property type="evidence" value="ECO:0007669"/>
    <property type="project" value="UniProtKB-KW"/>
</dbReference>
<gene>
    <name evidence="1" type="ORF">EH105704_02_02340</name>
</gene>
<keyword evidence="1" id="KW-0808">Transferase</keyword>
<dbReference type="Gene3D" id="2.160.10.10">
    <property type="entry name" value="Hexapeptide repeat proteins"/>
    <property type="match status" value="1"/>
</dbReference>
<dbReference type="CDD" id="cd04647">
    <property type="entry name" value="LbH_MAT_like"/>
    <property type="match status" value="1"/>
</dbReference>
<dbReference type="InterPro" id="IPR011004">
    <property type="entry name" value="Trimer_LpxA-like_sf"/>
</dbReference>
<reference evidence="1 2" key="1">
    <citation type="submission" date="2012-02" db="EMBL/GenBank/DDBJ databases">
        <title>Whole genome shotgun sequence of Escherichia hermannii NBRC 105704.</title>
        <authorList>
            <person name="Yoshida I."/>
            <person name="Hosoyama A."/>
            <person name="Tsuchikane K."/>
            <person name="Katsumata H."/>
            <person name="Yamazaki S."/>
            <person name="Fujita N."/>
        </authorList>
    </citation>
    <scope>NUCLEOTIDE SEQUENCE [LARGE SCALE GENOMIC DNA]</scope>
    <source>
        <strain evidence="1 2">NBRC 105704</strain>
    </source>
</reference>
<sequence length="260" mass="29144">MNIRNFFDSSVVSKEFFTKETMDAEVVRIPFHEFSGLELQGNIGENNYLYIKKSDYTYFSLNKKKFINVHNWSPSPLTDTQIFLLSRTGVINVRTRSSGGRIIIGHNFKGSFEARIINADSVLVLGDDVTCHGTRYQIHGNGIYIGRRCLFSEEVIIQGHDAHAIIDLTNNEVINSGDKITKISSYVWIGRRVTIMPGSYVGKGSVIGATSTVTKTIPPFSLAVGVPARVIKSNISWCRTRDEFDEKSKKIIEQLSSINN</sequence>
<dbReference type="RefSeq" id="WP_002434271.1">
    <property type="nucleotide sequence ID" value="NZ_BAFF01000002.1"/>
</dbReference>
<accession>H5UZP7</accession>
<dbReference type="eggNOG" id="COG0110">
    <property type="taxonomic scope" value="Bacteria"/>
</dbReference>
<dbReference type="GeneID" id="92827040"/>
<dbReference type="Pfam" id="PF00132">
    <property type="entry name" value="Hexapep"/>
    <property type="match status" value="1"/>
</dbReference>
<dbReference type="PANTHER" id="PTHR23416:SF78">
    <property type="entry name" value="LIPOPOLYSACCHARIDE BIOSYNTHESIS O-ACETYL TRANSFERASE WBBJ-RELATED"/>
    <property type="match status" value="1"/>
</dbReference>
<dbReference type="SUPFAM" id="SSF51161">
    <property type="entry name" value="Trimeric LpxA-like enzymes"/>
    <property type="match status" value="1"/>
</dbReference>
<dbReference type="Proteomes" id="UP000010297">
    <property type="component" value="Unassembled WGS sequence"/>
</dbReference>
<keyword evidence="2" id="KW-1185">Reference proteome</keyword>
<evidence type="ECO:0000313" key="2">
    <source>
        <dbReference type="Proteomes" id="UP000010297"/>
    </source>
</evidence>
<dbReference type="AlphaFoldDB" id="H5UZP7"/>